<dbReference type="RefSeq" id="XP_064672450.1">
    <property type="nucleotide sequence ID" value="XM_064810059.1"/>
</dbReference>
<feature type="compositionally biased region" description="Pro residues" evidence="1">
    <location>
        <begin position="98"/>
        <end position="110"/>
    </location>
</feature>
<dbReference type="EMBL" id="MU853336">
    <property type="protein sequence ID" value="KAK4114880.1"/>
    <property type="molecule type" value="Genomic_DNA"/>
</dbReference>
<dbReference type="Proteomes" id="UP001302812">
    <property type="component" value="Unassembled WGS sequence"/>
</dbReference>
<dbReference type="GeneID" id="89934183"/>
<proteinExistence type="predicted"/>
<feature type="region of interest" description="Disordered" evidence="1">
    <location>
        <begin position="88"/>
        <end position="122"/>
    </location>
</feature>
<feature type="region of interest" description="Disordered" evidence="1">
    <location>
        <begin position="179"/>
        <end position="227"/>
    </location>
</feature>
<organism evidence="2 3">
    <name type="scientific">Canariomyces notabilis</name>
    <dbReference type="NCBI Taxonomy" id="2074819"/>
    <lineage>
        <taxon>Eukaryota</taxon>
        <taxon>Fungi</taxon>
        <taxon>Dikarya</taxon>
        <taxon>Ascomycota</taxon>
        <taxon>Pezizomycotina</taxon>
        <taxon>Sordariomycetes</taxon>
        <taxon>Sordariomycetidae</taxon>
        <taxon>Sordariales</taxon>
        <taxon>Chaetomiaceae</taxon>
        <taxon>Canariomyces</taxon>
    </lineage>
</organism>
<keyword evidence="3" id="KW-1185">Reference proteome</keyword>
<feature type="region of interest" description="Disordered" evidence="1">
    <location>
        <begin position="1"/>
        <end position="20"/>
    </location>
</feature>
<name>A0AAN6TJ68_9PEZI</name>
<reference evidence="2" key="2">
    <citation type="submission" date="2023-05" db="EMBL/GenBank/DDBJ databases">
        <authorList>
            <consortium name="Lawrence Berkeley National Laboratory"/>
            <person name="Steindorff A."/>
            <person name="Hensen N."/>
            <person name="Bonometti L."/>
            <person name="Westerberg I."/>
            <person name="Brannstrom I.O."/>
            <person name="Guillou S."/>
            <person name="Cros-Aarteil S."/>
            <person name="Calhoun S."/>
            <person name="Haridas S."/>
            <person name="Kuo A."/>
            <person name="Mondo S."/>
            <person name="Pangilinan J."/>
            <person name="Riley R."/>
            <person name="Labutti K."/>
            <person name="Andreopoulos B."/>
            <person name="Lipzen A."/>
            <person name="Chen C."/>
            <person name="Yanf M."/>
            <person name="Daum C."/>
            <person name="Ng V."/>
            <person name="Clum A."/>
            <person name="Ohm R."/>
            <person name="Martin F."/>
            <person name="Silar P."/>
            <person name="Natvig D."/>
            <person name="Lalanne C."/>
            <person name="Gautier V."/>
            <person name="Ament-Velasquez S.L."/>
            <person name="Kruys A."/>
            <person name="Hutchinson M.I."/>
            <person name="Powell A.J."/>
            <person name="Barry K."/>
            <person name="Miller A.N."/>
            <person name="Grigoriev I.V."/>
            <person name="Debuchy R."/>
            <person name="Gladieux P."/>
            <person name="Thoren M.H."/>
            <person name="Johannesson H."/>
        </authorList>
    </citation>
    <scope>NUCLEOTIDE SEQUENCE</scope>
    <source>
        <strain evidence="2">CBS 508.74</strain>
    </source>
</reference>
<evidence type="ECO:0000313" key="3">
    <source>
        <dbReference type="Proteomes" id="UP001302812"/>
    </source>
</evidence>
<sequence length="283" mass="30546">MPMPKPPGPHPRKESWAPTQMFLHPTIGVDDTEIEELDLARMGEDPLTYFLTPTVSSYGEDGEGMDFDMEFDAGIEDVKHPPLIVRSVSPSSLEGLSRPPPRPPTPPRSPATPDLDYSMSATPDEQDDYLEAAAAIKPSGPLALSRRLKGLAHGKLKASSKQGASAMDAPLPLAFQPSSHASNRGRAMTRPALKPAAASGKASVQIRRSTTTPMRLSPHAWREPSPDVWSIEEETQEELNVEIIEDGEDDIVARAGAVDIPAAKPKKRVRFALPAEGSGKAMH</sequence>
<dbReference type="AlphaFoldDB" id="A0AAN6TJ68"/>
<evidence type="ECO:0000313" key="2">
    <source>
        <dbReference type="EMBL" id="KAK4114880.1"/>
    </source>
</evidence>
<comment type="caution">
    <text evidence="2">The sequence shown here is derived from an EMBL/GenBank/DDBJ whole genome shotgun (WGS) entry which is preliminary data.</text>
</comment>
<protein>
    <submittedName>
        <fullName evidence="2">Uncharacterized protein</fullName>
    </submittedName>
</protein>
<accession>A0AAN6TJ68</accession>
<reference evidence="2" key="1">
    <citation type="journal article" date="2023" name="Mol. Phylogenet. Evol.">
        <title>Genome-scale phylogeny and comparative genomics of the fungal order Sordariales.</title>
        <authorList>
            <person name="Hensen N."/>
            <person name="Bonometti L."/>
            <person name="Westerberg I."/>
            <person name="Brannstrom I.O."/>
            <person name="Guillou S."/>
            <person name="Cros-Aarteil S."/>
            <person name="Calhoun S."/>
            <person name="Haridas S."/>
            <person name="Kuo A."/>
            <person name="Mondo S."/>
            <person name="Pangilinan J."/>
            <person name="Riley R."/>
            <person name="LaButti K."/>
            <person name="Andreopoulos B."/>
            <person name="Lipzen A."/>
            <person name="Chen C."/>
            <person name="Yan M."/>
            <person name="Daum C."/>
            <person name="Ng V."/>
            <person name="Clum A."/>
            <person name="Steindorff A."/>
            <person name="Ohm R.A."/>
            <person name="Martin F."/>
            <person name="Silar P."/>
            <person name="Natvig D.O."/>
            <person name="Lalanne C."/>
            <person name="Gautier V."/>
            <person name="Ament-Velasquez S.L."/>
            <person name="Kruys A."/>
            <person name="Hutchinson M.I."/>
            <person name="Powell A.J."/>
            <person name="Barry K."/>
            <person name="Miller A.N."/>
            <person name="Grigoriev I.V."/>
            <person name="Debuchy R."/>
            <person name="Gladieux P."/>
            <person name="Hiltunen Thoren M."/>
            <person name="Johannesson H."/>
        </authorList>
    </citation>
    <scope>NUCLEOTIDE SEQUENCE</scope>
    <source>
        <strain evidence="2">CBS 508.74</strain>
    </source>
</reference>
<evidence type="ECO:0000256" key="1">
    <source>
        <dbReference type="SAM" id="MobiDB-lite"/>
    </source>
</evidence>
<gene>
    <name evidence="2" type="ORF">N656DRAFT_554221</name>
</gene>